<dbReference type="RefSeq" id="WP_069698902.1">
    <property type="nucleotide sequence ID" value="NZ_JAGGMA010000033.1"/>
</dbReference>
<accession>A0A1E5KW75</accession>
<proteinExistence type="predicted"/>
<dbReference type="EMBL" id="MIEK01000028">
    <property type="protein sequence ID" value="OEH82120.1"/>
    <property type="molecule type" value="Genomic_DNA"/>
</dbReference>
<feature type="region of interest" description="Disordered" evidence="1">
    <location>
        <begin position="349"/>
        <end position="370"/>
    </location>
</feature>
<protein>
    <submittedName>
        <fullName evidence="2">Uncharacterized protein</fullName>
    </submittedName>
</protein>
<evidence type="ECO:0000313" key="2">
    <source>
        <dbReference type="EMBL" id="OEH82120.1"/>
    </source>
</evidence>
<dbReference type="AlphaFoldDB" id="A0A1E5KW75"/>
<dbReference type="OrthoDB" id="2178528at2"/>
<dbReference type="Proteomes" id="UP000095256">
    <property type="component" value="Unassembled WGS sequence"/>
</dbReference>
<evidence type="ECO:0000256" key="1">
    <source>
        <dbReference type="SAM" id="MobiDB-lite"/>
    </source>
</evidence>
<feature type="compositionally biased region" description="Basic and acidic residues" evidence="1">
    <location>
        <begin position="349"/>
        <end position="360"/>
    </location>
</feature>
<gene>
    <name evidence="2" type="ORF">BCR26_14375</name>
</gene>
<sequence length="384" mass="45010">MTEILIYVIPVLTVLISMAGTVFINHRNIQNSNISNSRIEWLAGLKGEFASYNEVLSEIREWMNEGNEQNIESIKEYRKRLEKCRINILMRFKASDFEAYAMDQKVAECLNQFYTKQSVLKNADDCEAYLFIFMNAVNRYIISEVNKNQKKLLEPSKQEQENFIINEVTINILAEIVEQFQLCLAKLEWIKIKNESHSFSWRKEKFSSQETLTILNKNIYELIQAYKKEQEPEKEEEVELEKKEDDENEELLEKAKEILAQHSTVPSKLTHILAFLDEHFELPTSLLTSTEKRYIYSMVEPVHPSGKPFFNKSEVDLQNAKKKVYLETNFSQDYGDRIAMRMVKKTEELGKRRESSRIKQEISQLGKEQMGAKPIAKSLETMIK</sequence>
<organism evidence="2 3">
    <name type="scientific">Enterococcus rivorum</name>
    <dbReference type="NCBI Taxonomy" id="762845"/>
    <lineage>
        <taxon>Bacteria</taxon>
        <taxon>Bacillati</taxon>
        <taxon>Bacillota</taxon>
        <taxon>Bacilli</taxon>
        <taxon>Lactobacillales</taxon>
        <taxon>Enterococcaceae</taxon>
        <taxon>Enterococcus</taxon>
    </lineage>
</organism>
<keyword evidence="3" id="KW-1185">Reference proteome</keyword>
<evidence type="ECO:0000313" key="3">
    <source>
        <dbReference type="Proteomes" id="UP000095256"/>
    </source>
</evidence>
<reference evidence="2 3" key="1">
    <citation type="submission" date="2016-09" db="EMBL/GenBank/DDBJ databases">
        <authorList>
            <person name="Capua I."/>
            <person name="De Benedictis P."/>
            <person name="Joannis T."/>
            <person name="Lombin L.H."/>
            <person name="Cattoli G."/>
        </authorList>
    </citation>
    <scope>NUCLEOTIDE SEQUENCE [LARGE SCALE GENOMIC DNA]</scope>
    <source>
        <strain evidence="2 3">LMG 25899</strain>
    </source>
</reference>
<comment type="caution">
    <text evidence="2">The sequence shown here is derived from an EMBL/GenBank/DDBJ whole genome shotgun (WGS) entry which is preliminary data.</text>
</comment>
<name>A0A1E5KW75_9ENTE</name>